<evidence type="ECO:0000313" key="17">
    <source>
        <dbReference type="Proteomes" id="UP000315938"/>
    </source>
</evidence>
<keyword evidence="9 14" id="KW-0274">FAD</keyword>
<dbReference type="InterPro" id="IPR014729">
    <property type="entry name" value="Rossmann-like_a/b/a_fold"/>
</dbReference>
<dbReference type="NCBIfam" id="TIGR00083">
    <property type="entry name" value="ribF"/>
    <property type="match status" value="1"/>
</dbReference>
<dbReference type="InterPro" id="IPR015864">
    <property type="entry name" value="FAD_synthase"/>
</dbReference>
<proteinExistence type="inferred from homology"/>
<comment type="catalytic activity">
    <reaction evidence="13 14">
        <text>FMN + ATP + H(+) = FAD + diphosphate</text>
        <dbReference type="Rhea" id="RHEA:17237"/>
        <dbReference type="ChEBI" id="CHEBI:15378"/>
        <dbReference type="ChEBI" id="CHEBI:30616"/>
        <dbReference type="ChEBI" id="CHEBI:33019"/>
        <dbReference type="ChEBI" id="CHEBI:57692"/>
        <dbReference type="ChEBI" id="CHEBI:58210"/>
        <dbReference type="EC" id="2.7.7.2"/>
    </reaction>
</comment>
<dbReference type="EMBL" id="VKID01000001">
    <property type="protein sequence ID" value="TRX99751.1"/>
    <property type="molecule type" value="Genomic_DNA"/>
</dbReference>
<organism evidence="16 17">
    <name type="scientific">Acholeplasma laidlawii</name>
    <dbReference type="NCBI Taxonomy" id="2148"/>
    <lineage>
        <taxon>Bacteria</taxon>
        <taxon>Bacillati</taxon>
        <taxon>Mycoplasmatota</taxon>
        <taxon>Mollicutes</taxon>
        <taxon>Acholeplasmatales</taxon>
        <taxon>Acholeplasmataceae</taxon>
        <taxon>Acholeplasma</taxon>
    </lineage>
</organism>
<feature type="domain" description="Riboflavin kinase" evidence="15">
    <location>
        <begin position="172"/>
        <end position="296"/>
    </location>
</feature>
<evidence type="ECO:0000256" key="3">
    <source>
        <dbReference type="ARBA" id="ARBA00022630"/>
    </source>
</evidence>
<evidence type="ECO:0000256" key="7">
    <source>
        <dbReference type="ARBA" id="ARBA00022741"/>
    </source>
</evidence>
<comment type="similarity">
    <text evidence="14">Belongs to the ribF family.</text>
</comment>
<dbReference type="PANTHER" id="PTHR22749:SF6">
    <property type="entry name" value="RIBOFLAVIN KINASE"/>
    <property type="match status" value="1"/>
</dbReference>
<dbReference type="PANTHER" id="PTHR22749">
    <property type="entry name" value="RIBOFLAVIN KINASE/FMN ADENYLYLTRANSFERASE"/>
    <property type="match status" value="1"/>
</dbReference>
<dbReference type="EC" id="2.7.7.2" evidence="14"/>
<comment type="catalytic activity">
    <reaction evidence="12 14">
        <text>riboflavin + ATP = FMN + ADP + H(+)</text>
        <dbReference type="Rhea" id="RHEA:14357"/>
        <dbReference type="ChEBI" id="CHEBI:15378"/>
        <dbReference type="ChEBI" id="CHEBI:30616"/>
        <dbReference type="ChEBI" id="CHEBI:57986"/>
        <dbReference type="ChEBI" id="CHEBI:58210"/>
        <dbReference type="ChEBI" id="CHEBI:456216"/>
        <dbReference type="EC" id="2.7.1.26"/>
    </reaction>
</comment>
<dbReference type="InterPro" id="IPR023468">
    <property type="entry name" value="Riboflavin_kinase"/>
</dbReference>
<dbReference type="UniPathway" id="UPA00277">
    <property type="reaction ID" value="UER00407"/>
</dbReference>
<dbReference type="PIRSF" id="PIRSF004491">
    <property type="entry name" value="FAD_Synth"/>
    <property type="match status" value="1"/>
</dbReference>
<evidence type="ECO:0000313" key="16">
    <source>
        <dbReference type="EMBL" id="TRX99751.1"/>
    </source>
</evidence>
<sequence length="297" mass="34403">MKTIHTTYESIKNNEPITLTIGNFDGLHIGHQNLIEKVKKFSDTKSAVMTFFPHPMSVITNKELPILMDISDKERALKMMHVDIFMVVEFTKAFSKLEKLEFIEWLKSLQVKRIVVGRDFKFGHKGSGSVDDLKQHFEVLVVEDLLYKDTRVSTTYIKLLLEQGDMKLARKLLNKSYSIHGEVIHGDKVGKMIGYPTANIDYKNHFLPKIGVYAVIVEIGDKTYLGCANLGHNPTINYSTTRRLEVFIMDYDGNLYEKEITVSFEYYLRDEIKYDKVEAMLEQIKKDVEQTYNLLKK</sequence>
<protein>
    <recommendedName>
        <fullName evidence="14">Riboflavin biosynthesis protein</fullName>
    </recommendedName>
    <domain>
        <recommendedName>
            <fullName evidence="14">Riboflavin kinase</fullName>
            <ecNumber evidence="14">2.7.1.26</ecNumber>
        </recommendedName>
        <alternativeName>
            <fullName evidence="14">Flavokinase</fullName>
        </alternativeName>
    </domain>
    <domain>
        <recommendedName>
            <fullName evidence="14">FMN adenylyltransferase</fullName>
            <ecNumber evidence="14">2.7.7.2</ecNumber>
        </recommendedName>
        <alternativeName>
            <fullName evidence="14">FAD pyrophosphorylase</fullName>
        </alternativeName>
        <alternativeName>
            <fullName evidence="14">FAD synthase</fullName>
        </alternativeName>
    </domain>
</protein>
<keyword evidence="7 14" id="KW-0547">Nucleotide-binding</keyword>
<dbReference type="InterPro" id="IPR023465">
    <property type="entry name" value="Riboflavin_kinase_dom_sf"/>
</dbReference>
<dbReference type="InterPro" id="IPR004821">
    <property type="entry name" value="Cyt_trans-like"/>
</dbReference>
<dbReference type="OMA" id="HRGHQAI"/>
<dbReference type="UniPathway" id="UPA00276">
    <property type="reaction ID" value="UER00406"/>
</dbReference>
<evidence type="ECO:0000256" key="4">
    <source>
        <dbReference type="ARBA" id="ARBA00022643"/>
    </source>
</evidence>
<evidence type="ECO:0000256" key="5">
    <source>
        <dbReference type="ARBA" id="ARBA00022679"/>
    </source>
</evidence>
<evidence type="ECO:0000256" key="10">
    <source>
        <dbReference type="ARBA" id="ARBA00022840"/>
    </source>
</evidence>
<dbReference type="NCBIfam" id="TIGR00125">
    <property type="entry name" value="cyt_tran_rel"/>
    <property type="match status" value="1"/>
</dbReference>
<accession>A0A553IHS3</accession>
<dbReference type="SUPFAM" id="SSF82114">
    <property type="entry name" value="Riboflavin kinase-like"/>
    <property type="match status" value="1"/>
</dbReference>
<comment type="pathway">
    <text evidence="1 14">Cofactor biosynthesis; FAD biosynthesis; FAD from FMN: step 1/1.</text>
</comment>
<keyword evidence="10 14" id="KW-0067">ATP-binding</keyword>
<dbReference type="InterPro" id="IPR015865">
    <property type="entry name" value="Riboflavin_kinase_bac/euk"/>
</dbReference>
<dbReference type="Proteomes" id="UP000315938">
    <property type="component" value="Unassembled WGS sequence"/>
</dbReference>
<keyword evidence="11" id="KW-0511">Multifunctional enzyme</keyword>
<keyword evidence="3 14" id="KW-0285">Flavoprotein</keyword>
<dbReference type="SMART" id="SM00904">
    <property type="entry name" value="Flavokinase"/>
    <property type="match status" value="1"/>
</dbReference>
<dbReference type="InterPro" id="IPR002606">
    <property type="entry name" value="Riboflavin_kinase_bac"/>
</dbReference>
<evidence type="ECO:0000256" key="8">
    <source>
        <dbReference type="ARBA" id="ARBA00022777"/>
    </source>
</evidence>
<evidence type="ECO:0000259" key="15">
    <source>
        <dbReference type="SMART" id="SM00904"/>
    </source>
</evidence>
<comment type="caution">
    <text evidence="16">The sequence shown here is derived from an EMBL/GenBank/DDBJ whole genome shotgun (WGS) entry which is preliminary data.</text>
</comment>
<comment type="pathway">
    <text evidence="2 14">Cofactor biosynthesis; FMN biosynthesis; FMN from riboflavin (ATP route): step 1/1.</text>
</comment>
<evidence type="ECO:0000256" key="6">
    <source>
        <dbReference type="ARBA" id="ARBA00022695"/>
    </source>
</evidence>
<keyword evidence="8 14" id="KW-0418">Kinase</keyword>
<evidence type="ECO:0000256" key="14">
    <source>
        <dbReference type="PIRNR" id="PIRNR004491"/>
    </source>
</evidence>
<gene>
    <name evidence="16" type="ORF">FNV44_01550</name>
</gene>
<dbReference type="GO" id="GO:0009398">
    <property type="term" value="P:FMN biosynthetic process"/>
    <property type="evidence" value="ECO:0007669"/>
    <property type="project" value="UniProtKB-UniRule"/>
</dbReference>
<evidence type="ECO:0000256" key="12">
    <source>
        <dbReference type="ARBA" id="ARBA00047880"/>
    </source>
</evidence>
<dbReference type="CDD" id="cd02064">
    <property type="entry name" value="FAD_synthetase_N"/>
    <property type="match status" value="1"/>
</dbReference>
<keyword evidence="4 14" id="KW-0288">FMN</keyword>
<dbReference type="GO" id="GO:0008531">
    <property type="term" value="F:riboflavin kinase activity"/>
    <property type="evidence" value="ECO:0007669"/>
    <property type="project" value="UniProtKB-UniRule"/>
</dbReference>
<evidence type="ECO:0000256" key="13">
    <source>
        <dbReference type="ARBA" id="ARBA00049494"/>
    </source>
</evidence>
<dbReference type="EC" id="2.7.1.26" evidence="14"/>
<dbReference type="GO" id="GO:0006747">
    <property type="term" value="P:FAD biosynthetic process"/>
    <property type="evidence" value="ECO:0007669"/>
    <property type="project" value="UniProtKB-UniRule"/>
</dbReference>
<name>A0A553IHS3_ACHLA</name>
<dbReference type="Gene3D" id="3.40.50.620">
    <property type="entry name" value="HUPs"/>
    <property type="match status" value="1"/>
</dbReference>
<dbReference type="GeneID" id="41338967"/>
<keyword evidence="5 14" id="KW-0808">Transferase</keyword>
<evidence type="ECO:0000256" key="1">
    <source>
        <dbReference type="ARBA" id="ARBA00004726"/>
    </source>
</evidence>
<dbReference type="Gene3D" id="2.40.30.30">
    <property type="entry name" value="Riboflavin kinase-like"/>
    <property type="match status" value="1"/>
</dbReference>
<dbReference type="GO" id="GO:0003919">
    <property type="term" value="F:FMN adenylyltransferase activity"/>
    <property type="evidence" value="ECO:0007669"/>
    <property type="project" value="UniProtKB-UniRule"/>
</dbReference>
<evidence type="ECO:0000256" key="2">
    <source>
        <dbReference type="ARBA" id="ARBA00005201"/>
    </source>
</evidence>
<dbReference type="RefSeq" id="WP_012242756.1">
    <property type="nucleotide sequence ID" value="NZ_JACAOE010000001.1"/>
</dbReference>
<reference evidence="16 17" key="1">
    <citation type="submission" date="2019-07" db="EMBL/GenBank/DDBJ databases">
        <title>Genome sequence of Acholeplasma laidlawii strain with increased resistance to erythromycin.</title>
        <authorList>
            <person name="Medvedeva E.S."/>
            <person name="Baranova N.B."/>
            <person name="Siniagina M.N."/>
            <person name="Mouzykantov A."/>
            <person name="Chernova O.A."/>
            <person name="Chernov V.M."/>
        </authorList>
    </citation>
    <scope>NUCLEOTIDE SEQUENCE [LARGE SCALE GENOMIC DNA]</scope>
    <source>
        <strain evidence="16 17">PG8REry</strain>
    </source>
</reference>
<dbReference type="Pfam" id="PF06574">
    <property type="entry name" value="FAD_syn"/>
    <property type="match status" value="1"/>
</dbReference>
<dbReference type="AlphaFoldDB" id="A0A553IHS3"/>
<dbReference type="GO" id="GO:0009231">
    <property type="term" value="P:riboflavin biosynthetic process"/>
    <property type="evidence" value="ECO:0007669"/>
    <property type="project" value="InterPro"/>
</dbReference>
<evidence type="ECO:0000256" key="9">
    <source>
        <dbReference type="ARBA" id="ARBA00022827"/>
    </source>
</evidence>
<keyword evidence="6 14" id="KW-0548">Nucleotidyltransferase</keyword>
<evidence type="ECO:0000256" key="11">
    <source>
        <dbReference type="ARBA" id="ARBA00023268"/>
    </source>
</evidence>
<dbReference type="GO" id="GO:0005524">
    <property type="term" value="F:ATP binding"/>
    <property type="evidence" value="ECO:0007669"/>
    <property type="project" value="UniProtKB-UniRule"/>
</dbReference>
<dbReference type="Pfam" id="PF01687">
    <property type="entry name" value="Flavokinase"/>
    <property type="match status" value="1"/>
</dbReference>
<dbReference type="SUPFAM" id="SSF52374">
    <property type="entry name" value="Nucleotidylyl transferase"/>
    <property type="match status" value="1"/>
</dbReference>
<dbReference type="NCBIfam" id="NF004162">
    <property type="entry name" value="PRK05627.1-5"/>
    <property type="match status" value="1"/>
</dbReference>